<evidence type="ECO:0000313" key="2">
    <source>
        <dbReference type="EMBL" id="KAH1064123.1"/>
    </source>
</evidence>
<accession>A0A9D3UXJ9</accession>
<reference evidence="2 3" key="1">
    <citation type="journal article" date="2021" name="Plant Biotechnol. J.">
        <title>Multi-omics assisted identification of the key and species-specific regulatory components of drought-tolerant mechanisms in Gossypium stocksii.</title>
        <authorList>
            <person name="Yu D."/>
            <person name="Ke L."/>
            <person name="Zhang D."/>
            <person name="Wu Y."/>
            <person name="Sun Y."/>
            <person name="Mei J."/>
            <person name="Sun J."/>
            <person name="Sun Y."/>
        </authorList>
    </citation>
    <scope>NUCLEOTIDE SEQUENCE [LARGE SCALE GENOMIC DNA]</scope>
    <source>
        <strain evidence="3">cv. E1</strain>
        <tissue evidence="2">Leaf</tissue>
    </source>
</reference>
<name>A0A9D3UXJ9_9ROSI</name>
<organism evidence="2 3">
    <name type="scientific">Gossypium stocksii</name>
    <dbReference type="NCBI Taxonomy" id="47602"/>
    <lineage>
        <taxon>Eukaryota</taxon>
        <taxon>Viridiplantae</taxon>
        <taxon>Streptophyta</taxon>
        <taxon>Embryophyta</taxon>
        <taxon>Tracheophyta</taxon>
        <taxon>Spermatophyta</taxon>
        <taxon>Magnoliopsida</taxon>
        <taxon>eudicotyledons</taxon>
        <taxon>Gunneridae</taxon>
        <taxon>Pentapetalae</taxon>
        <taxon>rosids</taxon>
        <taxon>malvids</taxon>
        <taxon>Malvales</taxon>
        <taxon>Malvaceae</taxon>
        <taxon>Malvoideae</taxon>
        <taxon>Gossypium</taxon>
    </lineage>
</organism>
<dbReference type="EMBL" id="JAIQCV010000009">
    <property type="protein sequence ID" value="KAH1064123.1"/>
    <property type="molecule type" value="Genomic_DNA"/>
</dbReference>
<evidence type="ECO:0000313" key="3">
    <source>
        <dbReference type="Proteomes" id="UP000828251"/>
    </source>
</evidence>
<comment type="caution">
    <text evidence="2">The sequence shown here is derived from an EMBL/GenBank/DDBJ whole genome shotgun (WGS) entry which is preliminary data.</text>
</comment>
<evidence type="ECO:0000256" key="1">
    <source>
        <dbReference type="SAM" id="MobiDB-lite"/>
    </source>
</evidence>
<gene>
    <name evidence="2" type="ORF">J1N35_029110</name>
</gene>
<dbReference type="AlphaFoldDB" id="A0A9D3UXJ9"/>
<proteinExistence type="predicted"/>
<keyword evidence="3" id="KW-1185">Reference proteome</keyword>
<dbReference type="Proteomes" id="UP000828251">
    <property type="component" value="Unassembled WGS sequence"/>
</dbReference>
<feature type="region of interest" description="Disordered" evidence="1">
    <location>
        <begin position="23"/>
        <end position="55"/>
    </location>
</feature>
<feature type="region of interest" description="Disordered" evidence="1">
    <location>
        <begin position="80"/>
        <end position="100"/>
    </location>
</feature>
<sequence length="100" mass="10948">MKHQISNYLRRAFFVCDQPIVTAAAPTPARGKGRGRGDGGRGAGQQCVVQDGDGGPTRVYAVRELRTREPTDVIIKGNEKLKGEKNRNKWENKGLAKQDG</sequence>
<protein>
    <submittedName>
        <fullName evidence="2">Uncharacterized protein</fullName>
    </submittedName>
</protein>